<dbReference type="Pfam" id="PF13577">
    <property type="entry name" value="SnoaL_4"/>
    <property type="match status" value="1"/>
</dbReference>
<protein>
    <submittedName>
        <fullName evidence="2">Nuclear transport factor 2 family protein</fullName>
    </submittedName>
</protein>
<accession>A0A9E5MK39</accession>
<proteinExistence type="predicted"/>
<comment type="caution">
    <text evidence="2">The sequence shown here is derived from an EMBL/GenBank/DDBJ whole genome shotgun (WGS) entry which is preliminary data.</text>
</comment>
<reference evidence="2" key="1">
    <citation type="submission" date="2020-03" db="EMBL/GenBank/DDBJ databases">
        <authorList>
            <person name="Guo F."/>
        </authorList>
    </citation>
    <scope>NUCLEOTIDE SEQUENCE</scope>
    <source>
        <strain evidence="2">JCM 30134</strain>
    </source>
</reference>
<organism evidence="2 3">
    <name type="scientific">Pseudomaricurvus hydrocarbonicus</name>
    <dbReference type="NCBI Taxonomy" id="1470433"/>
    <lineage>
        <taxon>Bacteria</taxon>
        <taxon>Pseudomonadati</taxon>
        <taxon>Pseudomonadota</taxon>
        <taxon>Gammaproteobacteria</taxon>
        <taxon>Cellvibrionales</taxon>
        <taxon>Cellvibrionaceae</taxon>
        <taxon>Pseudomaricurvus</taxon>
    </lineage>
</organism>
<gene>
    <name evidence="2" type="ORF">G8770_10610</name>
</gene>
<dbReference type="EMBL" id="JAAONZ010000006">
    <property type="protein sequence ID" value="NHO65994.1"/>
    <property type="molecule type" value="Genomic_DNA"/>
</dbReference>
<dbReference type="Proteomes" id="UP000787472">
    <property type="component" value="Unassembled WGS sequence"/>
</dbReference>
<evidence type="ECO:0000313" key="3">
    <source>
        <dbReference type="Proteomes" id="UP000787472"/>
    </source>
</evidence>
<evidence type="ECO:0000313" key="2">
    <source>
        <dbReference type="EMBL" id="NHO65994.1"/>
    </source>
</evidence>
<feature type="domain" description="SnoaL-like" evidence="1">
    <location>
        <begin position="16"/>
        <end position="137"/>
    </location>
</feature>
<name>A0A9E5MK39_9GAMM</name>
<dbReference type="Gene3D" id="3.10.450.50">
    <property type="match status" value="1"/>
</dbReference>
<sequence>MEPTHTLEQLIKDVEYLKDRSAILDCIARHARAHDRFDVDMLTHAYHEDGVDEHGYAINPGPQYAEWANAIHAAGAELHTHNITTHTCDIDGDIAHCESYVIVALLNKDGASARMISGRYIDRLEKREGQWKIALRRSTVDLLISGDAKILNSPIFKDQGYTKGLRDKRDVSYQRPLDLNHTPERW</sequence>
<dbReference type="CDD" id="cd00531">
    <property type="entry name" value="NTF2_like"/>
    <property type="match status" value="1"/>
</dbReference>
<dbReference type="AlphaFoldDB" id="A0A9E5MK39"/>
<dbReference type="InterPro" id="IPR032710">
    <property type="entry name" value="NTF2-like_dom_sf"/>
</dbReference>
<dbReference type="InterPro" id="IPR037401">
    <property type="entry name" value="SnoaL-like"/>
</dbReference>
<evidence type="ECO:0000259" key="1">
    <source>
        <dbReference type="Pfam" id="PF13577"/>
    </source>
</evidence>
<dbReference type="RefSeq" id="WP_167185970.1">
    <property type="nucleotide sequence ID" value="NZ_JAAONZ010000006.1"/>
</dbReference>
<keyword evidence="3" id="KW-1185">Reference proteome</keyword>
<dbReference type="SUPFAM" id="SSF54427">
    <property type="entry name" value="NTF2-like"/>
    <property type="match status" value="1"/>
</dbReference>